<gene>
    <name evidence="3" type="ORF">CHR53_00225</name>
</gene>
<reference evidence="3 4" key="1">
    <citation type="submission" date="2017-07" db="EMBL/GenBank/DDBJ databases">
        <title>The complete genome sequence of Bacillus mesonae strain H20-5, an efficient strain improving plant abiotic stress resistance.</title>
        <authorList>
            <person name="Kim S.Y."/>
            <person name="Song H."/>
            <person name="Sang M.K."/>
            <person name="Weon H.-Y."/>
            <person name="Song J."/>
        </authorList>
    </citation>
    <scope>NUCLEOTIDE SEQUENCE [LARGE SCALE GENOMIC DNA]</scope>
    <source>
        <strain evidence="3 4">H20-5</strain>
    </source>
</reference>
<evidence type="ECO:0000313" key="4">
    <source>
        <dbReference type="Proteomes" id="UP000282892"/>
    </source>
</evidence>
<sequence>MENHEHYFYVLTCADGSLYGGYTNNLERRIKLHNEGRGAKYTRGRGPVTLTFSKSFESKSEAMRAEYQFKQLSRKQKLDFIVRETGEDDVAAKEL</sequence>
<dbReference type="AlphaFoldDB" id="A0A3T0HRW3"/>
<accession>A0A3T0HRW3</accession>
<dbReference type="PANTHER" id="PTHR34477">
    <property type="entry name" value="UPF0213 PROTEIN YHBQ"/>
    <property type="match status" value="1"/>
</dbReference>
<evidence type="ECO:0000259" key="2">
    <source>
        <dbReference type="PROSITE" id="PS50164"/>
    </source>
</evidence>
<dbReference type="RefSeq" id="WP_066389945.1">
    <property type="nucleotide sequence ID" value="NZ_CP022572.1"/>
</dbReference>
<proteinExistence type="inferred from homology"/>
<protein>
    <submittedName>
        <fullName evidence="3">GIY-YIG nuclease family protein</fullName>
    </submittedName>
</protein>
<dbReference type="Gene3D" id="3.40.1440.10">
    <property type="entry name" value="GIY-YIG endonuclease"/>
    <property type="match status" value="1"/>
</dbReference>
<dbReference type="CDD" id="cd10456">
    <property type="entry name" value="GIY-YIG_UPF0213"/>
    <property type="match status" value="1"/>
</dbReference>
<dbReference type="STRING" id="1193713.GCA_001636315_02593"/>
<name>A0A3T0HRW3_9BACI</name>
<dbReference type="Proteomes" id="UP000282892">
    <property type="component" value="Chromosome"/>
</dbReference>
<dbReference type="SUPFAM" id="SSF82771">
    <property type="entry name" value="GIY-YIG endonuclease"/>
    <property type="match status" value="1"/>
</dbReference>
<dbReference type="InterPro" id="IPR050190">
    <property type="entry name" value="UPF0213_domain"/>
</dbReference>
<dbReference type="PANTHER" id="PTHR34477:SF1">
    <property type="entry name" value="UPF0213 PROTEIN YHBQ"/>
    <property type="match status" value="1"/>
</dbReference>
<feature type="domain" description="GIY-YIG" evidence="2">
    <location>
        <begin position="4"/>
        <end position="79"/>
    </location>
</feature>
<dbReference type="InterPro" id="IPR000305">
    <property type="entry name" value="GIY-YIG_endonuc"/>
</dbReference>
<keyword evidence="4" id="KW-1185">Reference proteome</keyword>
<dbReference type="PROSITE" id="PS50164">
    <property type="entry name" value="GIY_YIG"/>
    <property type="match status" value="1"/>
</dbReference>
<organism evidence="3 4">
    <name type="scientific">Neobacillus mesonae</name>
    <dbReference type="NCBI Taxonomy" id="1193713"/>
    <lineage>
        <taxon>Bacteria</taxon>
        <taxon>Bacillati</taxon>
        <taxon>Bacillota</taxon>
        <taxon>Bacilli</taxon>
        <taxon>Bacillales</taxon>
        <taxon>Bacillaceae</taxon>
        <taxon>Neobacillus</taxon>
    </lineage>
</organism>
<dbReference type="KEGG" id="nmk:CHR53_00225"/>
<dbReference type="Pfam" id="PF01541">
    <property type="entry name" value="GIY-YIG"/>
    <property type="match status" value="1"/>
</dbReference>
<evidence type="ECO:0000313" key="3">
    <source>
        <dbReference type="EMBL" id="AZU59839.1"/>
    </source>
</evidence>
<dbReference type="InterPro" id="IPR035901">
    <property type="entry name" value="GIY-YIG_endonuc_sf"/>
</dbReference>
<dbReference type="OrthoDB" id="9807770at2"/>
<comment type="similarity">
    <text evidence="1">Belongs to the UPF0213 family.</text>
</comment>
<evidence type="ECO:0000256" key="1">
    <source>
        <dbReference type="ARBA" id="ARBA00007435"/>
    </source>
</evidence>
<dbReference type="EMBL" id="CP022572">
    <property type="protein sequence ID" value="AZU59839.1"/>
    <property type="molecule type" value="Genomic_DNA"/>
</dbReference>